<organism evidence="12 13">
    <name type="scientific">Spongiibacter pelagi</name>
    <dbReference type="NCBI Taxonomy" id="2760804"/>
    <lineage>
        <taxon>Bacteria</taxon>
        <taxon>Pseudomonadati</taxon>
        <taxon>Pseudomonadota</taxon>
        <taxon>Gammaproteobacteria</taxon>
        <taxon>Cellvibrionales</taxon>
        <taxon>Spongiibacteraceae</taxon>
        <taxon>Spongiibacter</taxon>
    </lineage>
</organism>
<keyword evidence="13" id="KW-1185">Reference proteome</keyword>
<dbReference type="PANTHER" id="PTHR30625:SF11">
    <property type="entry name" value="MOTA_TOLQ_EXBB PROTON CHANNEL DOMAIN-CONTAINING PROTEIN"/>
    <property type="match status" value="1"/>
</dbReference>
<feature type="transmembrane region" description="Helical" evidence="9">
    <location>
        <begin position="428"/>
        <end position="453"/>
    </location>
</feature>
<evidence type="ECO:0000313" key="13">
    <source>
        <dbReference type="Proteomes" id="UP000610558"/>
    </source>
</evidence>
<feature type="signal peptide" evidence="10">
    <location>
        <begin position="1"/>
        <end position="25"/>
    </location>
</feature>
<feature type="transmembrane region" description="Helical" evidence="9">
    <location>
        <begin position="386"/>
        <end position="408"/>
    </location>
</feature>
<feature type="chain" id="PRO_5037794517" evidence="10">
    <location>
        <begin position="26"/>
        <end position="501"/>
    </location>
</feature>
<sequence>MTYRYLIAGMLGLVLYVLTSVHAQAQSEAATSEPATTEKSSQTESSNQDVSLDAVLSAVKADLEKSKARLKARESEFTERRDTAKNRMNKAIAKMQALEAEGRRLEGNFESNRVELDDKARLLKEKLGALKELFGVFQQNASDLIGSFNGSPTSIQYPARDEWLEGFANRMKNASEVSSVDDIMGLWFEMQREITSSGDIVPLRAPVVTTDGKSRERDFVRVGTFSLITATPKPGYLYWSAAGQEVVELPRQPVGSYPADIDAYLSEGKGLNTLSVDPTGGTLMSLLIQKPTLTERVNQGGLVGYIILILGSIALLLAVYKFLEISSITSRVHAQQSDLNNLRPNNVLGQLLITYHENRHVDSETLEMRLHETVEKARLYVNRFTVFLKIIAAVSPLLGLLGTVVGMINTFQAITLYGTGDPQTMAGGISQALITTVLGLIVAVPAVLMHALVSGRGKGVMNILHQHTAAILGDQMQAQELVSSRAEPPQGSGPVPKSAPA</sequence>
<evidence type="ECO:0000256" key="1">
    <source>
        <dbReference type="ARBA" id="ARBA00004651"/>
    </source>
</evidence>
<dbReference type="Pfam" id="PF01618">
    <property type="entry name" value="MotA_ExbB"/>
    <property type="match status" value="1"/>
</dbReference>
<comment type="similarity">
    <text evidence="6">Belongs to the exbB/tolQ family.</text>
</comment>
<evidence type="ECO:0000259" key="11">
    <source>
        <dbReference type="Pfam" id="PF01618"/>
    </source>
</evidence>
<dbReference type="PIRSF" id="PIRSF037714">
    <property type="entry name" value="TolR"/>
    <property type="match status" value="1"/>
</dbReference>
<dbReference type="GO" id="GO:0005886">
    <property type="term" value="C:plasma membrane"/>
    <property type="evidence" value="ECO:0007669"/>
    <property type="project" value="UniProtKB-SubCell"/>
</dbReference>
<keyword evidence="5 9" id="KW-0472">Membrane</keyword>
<accession>A0A927C6H0</accession>
<dbReference type="PANTHER" id="PTHR30625">
    <property type="entry name" value="PROTEIN TOLQ"/>
    <property type="match status" value="1"/>
</dbReference>
<evidence type="ECO:0000256" key="6">
    <source>
        <dbReference type="RuleBase" id="RU004057"/>
    </source>
</evidence>
<gene>
    <name evidence="12" type="ORF">IB286_14860</name>
</gene>
<feature type="region of interest" description="Disordered" evidence="8">
    <location>
        <begin position="29"/>
        <end position="50"/>
    </location>
</feature>
<evidence type="ECO:0000256" key="9">
    <source>
        <dbReference type="SAM" id="Phobius"/>
    </source>
</evidence>
<keyword evidence="10" id="KW-0732">Signal</keyword>
<evidence type="ECO:0000256" key="5">
    <source>
        <dbReference type="ARBA" id="ARBA00023136"/>
    </source>
</evidence>
<keyword evidence="7" id="KW-0175">Coiled coil</keyword>
<reference evidence="12" key="1">
    <citation type="submission" date="2020-09" db="EMBL/GenBank/DDBJ databases">
        <authorList>
            <person name="Yoon J.-W."/>
        </authorList>
    </citation>
    <scope>NUCLEOTIDE SEQUENCE</scope>
    <source>
        <strain evidence="12">KMU-158</strain>
    </source>
</reference>
<evidence type="ECO:0000256" key="3">
    <source>
        <dbReference type="ARBA" id="ARBA00022692"/>
    </source>
</evidence>
<dbReference type="EMBL" id="JACXLD010000020">
    <property type="protein sequence ID" value="MBD2860275.1"/>
    <property type="molecule type" value="Genomic_DNA"/>
</dbReference>
<evidence type="ECO:0000256" key="4">
    <source>
        <dbReference type="ARBA" id="ARBA00022989"/>
    </source>
</evidence>
<comment type="caution">
    <text evidence="12">The sequence shown here is derived from an EMBL/GenBank/DDBJ whole genome shotgun (WGS) entry which is preliminary data.</text>
</comment>
<evidence type="ECO:0000256" key="10">
    <source>
        <dbReference type="SAM" id="SignalP"/>
    </source>
</evidence>
<proteinExistence type="inferred from homology"/>
<feature type="region of interest" description="Disordered" evidence="8">
    <location>
        <begin position="482"/>
        <end position="501"/>
    </location>
</feature>
<dbReference type="Proteomes" id="UP000610558">
    <property type="component" value="Unassembled WGS sequence"/>
</dbReference>
<keyword evidence="3 9" id="KW-0812">Transmembrane</keyword>
<dbReference type="GO" id="GO:0017038">
    <property type="term" value="P:protein import"/>
    <property type="evidence" value="ECO:0007669"/>
    <property type="project" value="TreeGrafter"/>
</dbReference>
<dbReference type="InterPro" id="IPR050790">
    <property type="entry name" value="ExbB/TolQ_transport"/>
</dbReference>
<evidence type="ECO:0000256" key="8">
    <source>
        <dbReference type="SAM" id="MobiDB-lite"/>
    </source>
</evidence>
<dbReference type="InterPro" id="IPR002898">
    <property type="entry name" value="MotA_ExbB_proton_chnl"/>
</dbReference>
<feature type="transmembrane region" description="Helical" evidence="9">
    <location>
        <begin position="302"/>
        <end position="323"/>
    </location>
</feature>
<keyword evidence="6" id="KW-0813">Transport</keyword>
<evidence type="ECO:0000313" key="12">
    <source>
        <dbReference type="EMBL" id="MBD2860275.1"/>
    </source>
</evidence>
<name>A0A927C6H0_9GAMM</name>
<feature type="coiled-coil region" evidence="7">
    <location>
        <begin position="56"/>
        <end position="133"/>
    </location>
</feature>
<protein>
    <submittedName>
        <fullName evidence="12">MotA/TolQ/ExbB proton channel family protein</fullName>
    </submittedName>
</protein>
<dbReference type="InterPro" id="IPR017270">
    <property type="entry name" value="MotA/TolQ/ExbB-rel"/>
</dbReference>
<evidence type="ECO:0000256" key="7">
    <source>
        <dbReference type="SAM" id="Coils"/>
    </source>
</evidence>
<keyword evidence="2" id="KW-1003">Cell membrane</keyword>
<keyword evidence="6" id="KW-0653">Protein transport</keyword>
<dbReference type="AlphaFoldDB" id="A0A927C6H0"/>
<keyword evidence="4 9" id="KW-1133">Transmembrane helix</keyword>
<evidence type="ECO:0000256" key="2">
    <source>
        <dbReference type="ARBA" id="ARBA00022475"/>
    </source>
</evidence>
<comment type="subcellular location">
    <subcellularLocation>
        <location evidence="1">Cell membrane</location>
        <topology evidence="1">Multi-pass membrane protein</topology>
    </subcellularLocation>
    <subcellularLocation>
        <location evidence="6">Membrane</location>
        <topology evidence="6">Multi-pass membrane protein</topology>
    </subcellularLocation>
</comment>
<dbReference type="RefSeq" id="WP_190766910.1">
    <property type="nucleotide sequence ID" value="NZ_JACXLD010000020.1"/>
</dbReference>
<feature type="domain" description="MotA/TolQ/ExbB proton channel" evidence="11">
    <location>
        <begin position="358"/>
        <end position="462"/>
    </location>
</feature>